<reference evidence="6 8" key="2">
    <citation type="submission" date="2014-01" db="EMBL/GenBank/DDBJ databases">
        <title>Draft genome sequencing of Bacillus alcalophilus CGMCC 1.3604.</title>
        <authorList>
            <person name="Yang J."/>
            <person name="Diao L."/>
            <person name="Yang S."/>
        </authorList>
    </citation>
    <scope>NUCLEOTIDE SEQUENCE [LARGE SCALE GENOMIC DNA]</scope>
    <source>
        <strain evidence="6 8">CGMCC 1.3604</strain>
    </source>
</reference>
<name>A0A094WFY1_ALKAL</name>
<dbReference type="PROSITE" id="PS51782">
    <property type="entry name" value="LYSM"/>
    <property type="match status" value="2"/>
</dbReference>
<keyword evidence="1" id="KW-0378">Hydrolase</keyword>
<evidence type="ECO:0000259" key="3">
    <source>
        <dbReference type="PROSITE" id="PS51782"/>
    </source>
</evidence>
<dbReference type="InterPro" id="IPR029070">
    <property type="entry name" value="Chitinase_insertion_sf"/>
</dbReference>
<dbReference type="GO" id="GO:0016798">
    <property type="term" value="F:hydrolase activity, acting on glycosyl bonds"/>
    <property type="evidence" value="ECO:0007669"/>
    <property type="project" value="UniProtKB-KW"/>
</dbReference>
<dbReference type="PANTHER" id="PTHR46066">
    <property type="entry name" value="CHITINASE DOMAIN-CONTAINING PROTEIN 1 FAMILY MEMBER"/>
    <property type="match status" value="1"/>
</dbReference>
<dbReference type="EMBL" id="ALPT02000050">
    <property type="protein sequence ID" value="KGA96679.1"/>
    <property type="molecule type" value="Genomic_DNA"/>
</dbReference>
<dbReference type="CDD" id="cd00118">
    <property type="entry name" value="LysM"/>
    <property type="match status" value="2"/>
</dbReference>
<dbReference type="InterPro" id="IPR041704">
    <property type="entry name" value="CFLE_GH18"/>
</dbReference>
<feature type="domain" description="LysM" evidence="3">
    <location>
        <begin position="51"/>
        <end position="94"/>
    </location>
</feature>
<evidence type="ECO:0000313" key="5">
    <source>
        <dbReference type="EMBL" id="KGA96679.1"/>
    </source>
</evidence>
<evidence type="ECO:0000313" key="7">
    <source>
        <dbReference type="Proteomes" id="UP000002754"/>
    </source>
</evidence>
<evidence type="ECO:0000259" key="4">
    <source>
        <dbReference type="PROSITE" id="PS51910"/>
    </source>
</evidence>
<evidence type="ECO:0000256" key="1">
    <source>
        <dbReference type="ARBA" id="ARBA00022801"/>
    </source>
</evidence>
<dbReference type="PANTHER" id="PTHR46066:SF2">
    <property type="entry name" value="CHITINASE DOMAIN-CONTAINING PROTEIN 1"/>
    <property type="match status" value="1"/>
</dbReference>
<protein>
    <submittedName>
        <fullName evidence="6">Spore germination protein</fullName>
    </submittedName>
    <submittedName>
        <fullName evidence="5">Spore gernimation protein</fullName>
    </submittedName>
</protein>
<gene>
    <name evidence="6" type="ORF">AJ85_19895</name>
    <name evidence="5" type="ORF">BALCAV_0214705</name>
</gene>
<dbReference type="InterPro" id="IPR001223">
    <property type="entry name" value="Glyco_hydro18_cat"/>
</dbReference>
<dbReference type="SMART" id="SM00636">
    <property type="entry name" value="Glyco_18"/>
    <property type="match status" value="1"/>
</dbReference>
<dbReference type="GO" id="GO:0012505">
    <property type="term" value="C:endomembrane system"/>
    <property type="evidence" value="ECO:0007669"/>
    <property type="project" value="TreeGrafter"/>
</dbReference>
<reference evidence="5 7" key="1">
    <citation type="journal article" date="2014" name="Genome Announc.">
        <title>Draft Genome Sequence of Bacillus alcalophilus AV1934, a Classic Alkaliphile Isolated from Human Feces in 1934.</title>
        <authorList>
            <person name="Attie O."/>
            <person name="Jayaprakash A."/>
            <person name="Shah H."/>
            <person name="Paulsen I.T."/>
            <person name="Morino M."/>
            <person name="Takahashi Y."/>
            <person name="Narumi I."/>
            <person name="Sachidanandam R."/>
            <person name="Satoh K."/>
            <person name="Ito M."/>
            <person name="Krulwich T.A."/>
        </authorList>
    </citation>
    <scope>NUCLEOTIDE SEQUENCE [LARGE SCALE GENOMIC DNA]</scope>
    <source>
        <strain evidence="5 7">AV1934</strain>
    </source>
</reference>
<dbReference type="GO" id="GO:0070492">
    <property type="term" value="F:oligosaccharide binding"/>
    <property type="evidence" value="ECO:0007669"/>
    <property type="project" value="TreeGrafter"/>
</dbReference>
<dbReference type="GO" id="GO:0005975">
    <property type="term" value="P:carbohydrate metabolic process"/>
    <property type="evidence" value="ECO:0007669"/>
    <property type="project" value="InterPro"/>
</dbReference>
<dbReference type="Gene3D" id="3.20.20.80">
    <property type="entry name" value="Glycosidases"/>
    <property type="match status" value="1"/>
</dbReference>
<dbReference type="eggNOG" id="COG3858">
    <property type="taxonomic scope" value="Bacteria"/>
</dbReference>
<dbReference type="Gene3D" id="3.10.350.10">
    <property type="entry name" value="LysM domain"/>
    <property type="match status" value="2"/>
</dbReference>
<feature type="domain" description="GH18" evidence="4">
    <location>
        <begin position="104"/>
        <end position="429"/>
    </location>
</feature>
<dbReference type="STRING" id="1218173.BALCAV_0214705"/>
<accession>A0A094WFY1</accession>
<proteinExistence type="predicted"/>
<dbReference type="Pfam" id="PF00704">
    <property type="entry name" value="Glyco_hydro_18"/>
    <property type="match status" value="1"/>
</dbReference>
<dbReference type="eggNOG" id="COG1388">
    <property type="taxonomic scope" value="Bacteria"/>
</dbReference>
<keyword evidence="2" id="KW-0326">Glycosidase</keyword>
<organism evidence="5 7">
    <name type="scientific">Alkalihalobacillus alcalophilus ATCC 27647 = CGMCC 1.3604</name>
    <dbReference type="NCBI Taxonomy" id="1218173"/>
    <lineage>
        <taxon>Bacteria</taxon>
        <taxon>Bacillati</taxon>
        <taxon>Bacillota</taxon>
        <taxon>Bacilli</taxon>
        <taxon>Bacillales</taxon>
        <taxon>Bacillaceae</taxon>
        <taxon>Alkalihalobacillus</taxon>
    </lineage>
</organism>
<evidence type="ECO:0000313" key="6">
    <source>
        <dbReference type="EMBL" id="THG89048.1"/>
    </source>
</evidence>
<dbReference type="SUPFAM" id="SSF54106">
    <property type="entry name" value="LysM domain"/>
    <property type="match status" value="2"/>
</dbReference>
<sequence length="429" mass="48807">MQIHVVRSGQSLWRIAEAYGTNYQAIVAANELEFPDQLAVGQALVIPIQGRFHWVQPGESLWSISQRYQIPVERLMAVNQLQTINLPVGFRLYIPTYELAKREADVAAYVSLEITGEESSAEVNAVGESLTYVQIFSYELNVDGSLTPIDDTAVIQAAYNHNVAPLLVITNLEEGGFDTDLVATVLQDEALQNRMLDEAVAIMDEKGYLGLDLDLEYVGAENRQAYNELLLKARARMDERGYFLSSALAPQISGDMEGVLYEGHDYAFHGEVNDFVFLMTYEWGWTGGPPMAVAPINQVRRVIEYATSVIPSEKIMMGIPLYGYDWTLPFVEGESRARAIDHQEAIELAINHNAEILYDEQAQSPYFYYYDEEGRLHEVWFEDARSIQAKFDLVKEYNLRGFFYWVLGWDFPQNWLLIEENFTVNKVVV</sequence>
<evidence type="ECO:0000313" key="8">
    <source>
        <dbReference type="Proteomes" id="UP000297014"/>
    </source>
</evidence>
<keyword evidence="7" id="KW-1185">Reference proteome</keyword>
<dbReference type="OrthoDB" id="9769314at2"/>
<dbReference type="Gene3D" id="3.10.50.10">
    <property type="match status" value="1"/>
</dbReference>
<dbReference type="InterPro" id="IPR036779">
    <property type="entry name" value="LysM_dom_sf"/>
</dbReference>
<dbReference type="PROSITE" id="PS51910">
    <property type="entry name" value="GH18_2"/>
    <property type="match status" value="1"/>
</dbReference>
<feature type="domain" description="LysM" evidence="3">
    <location>
        <begin position="2"/>
        <end position="46"/>
    </location>
</feature>
<dbReference type="EMBL" id="JALP01000269">
    <property type="protein sequence ID" value="THG89048.1"/>
    <property type="molecule type" value="Genomic_DNA"/>
</dbReference>
<evidence type="ECO:0000256" key="2">
    <source>
        <dbReference type="ARBA" id="ARBA00023295"/>
    </source>
</evidence>
<dbReference type="RefSeq" id="WP_003323654.1">
    <property type="nucleotide sequence ID" value="NZ_ALPT02000050.1"/>
</dbReference>
<dbReference type="AlphaFoldDB" id="A0A094WFY1"/>
<dbReference type="Proteomes" id="UP000297014">
    <property type="component" value="Unassembled WGS sequence"/>
</dbReference>
<dbReference type="CDD" id="cd02874">
    <property type="entry name" value="GH18_CFLE_spore_hydrolase"/>
    <property type="match status" value="1"/>
</dbReference>
<dbReference type="Pfam" id="PF01476">
    <property type="entry name" value="LysM"/>
    <property type="match status" value="2"/>
</dbReference>
<dbReference type="SUPFAM" id="SSF51445">
    <property type="entry name" value="(Trans)glycosidases"/>
    <property type="match status" value="1"/>
</dbReference>
<dbReference type="InterPro" id="IPR017853">
    <property type="entry name" value="GH"/>
</dbReference>
<comment type="caution">
    <text evidence="5">The sequence shown here is derived from an EMBL/GenBank/DDBJ whole genome shotgun (WGS) entry which is preliminary data.</text>
</comment>
<dbReference type="Proteomes" id="UP000002754">
    <property type="component" value="Unassembled WGS sequence"/>
</dbReference>
<dbReference type="InterPro" id="IPR018392">
    <property type="entry name" value="LysM"/>
</dbReference>
<dbReference type="InterPro" id="IPR011583">
    <property type="entry name" value="Chitinase_II/V-like_cat"/>
</dbReference>
<dbReference type="SMART" id="SM00257">
    <property type="entry name" value="LysM"/>
    <property type="match status" value="2"/>
</dbReference>
<dbReference type="GO" id="GO:0008061">
    <property type="term" value="F:chitin binding"/>
    <property type="evidence" value="ECO:0007669"/>
    <property type="project" value="InterPro"/>
</dbReference>